<evidence type="ECO:0000256" key="2">
    <source>
        <dbReference type="ARBA" id="ARBA00004496"/>
    </source>
</evidence>
<feature type="binding site" evidence="14">
    <location>
        <position position="323"/>
    </location>
    <ligand>
        <name>S-adenosyl-L-methionine</name>
        <dbReference type="ChEBI" id="CHEBI:59789"/>
    </ligand>
</feature>
<dbReference type="OrthoDB" id="9810297at2"/>
<comment type="catalytic activity">
    <reaction evidence="13">
        <text>cytidine(967) in 16S rRNA + S-adenosyl-L-methionine = 5-methylcytidine(967) in 16S rRNA + S-adenosyl-L-homocysteine + H(+)</text>
        <dbReference type="Rhea" id="RHEA:42748"/>
        <dbReference type="Rhea" id="RHEA-COMP:10219"/>
        <dbReference type="Rhea" id="RHEA-COMP:10220"/>
        <dbReference type="ChEBI" id="CHEBI:15378"/>
        <dbReference type="ChEBI" id="CHEBI:57856"/>
        <dbReference type="ChEBI" id="CHEBI:59789"/>
        <dbReference type="ChEBI" id="CHEBI:74483"/>
        <dbReference type="ChEBI" id="CHEBI:82748"/>
        <dbReference type="EC" id="2.1.1.176"/>
    </reaction>
</comment>
<feature type="active site" description="Nucleophile" evidence="14">
    <location>
        <position position="395"/>
    </location>
</feature>
<keyword evidence="17" id="KW-1185">Reference proteome</keyword>
<evidence type="ECO:0000256" key="5">
    <source>
        <dbReference type="ARBA" id="ARBA00022490"/>
    </source>
</evidence>
<feature type="binding site" evidence="14">
    <location>
        <position position="342"/>
    </location>
    <ligand>
        <name>S-adenosyl-L-methionine</name>
        <dbReference type="ChEBI" id="CHEBI:59789"/>
    </ligand>
</feature>
<evidence type="ECO:0000256" key="3">
    <source>
        <dbReference type="ARBA" id="ARBA00007494"/>
    </source>
</evidence>
<dbReference type="EC" id="2.1.1.176" evidence="4"/>
<evidence type="ECO:0000256" key="9">
    <source>
        <dbReference type="ARBA" id="ARBA00022691"/>
    </source>
</evidence>
<keyword evidence="10 14" id="KW-0694">RNA-binding</keyword>
<dbReference type="InterPro" id="IPR035926">
    <property type="entry name" value="NusB-like_sf"/>
</dbReference>
<name>A0A1H9RAP2_9LACT</name>
<dbReference type="InterPro" id="IPR049560">
    <property type="entry name" value="MeTrfase_RsmB-F_NOP2_cat"/>
</dbReference>
<dbReference type="AlphaFoldDB" id="A0A1H9RAP2"/>
<dbReference type="NCBIfam" id="NF011494">
    <property type="entry name" value="PRK14902.1"/>
    <property type="match status" value="1"/>
</dbReference>
<evidence type="ECO:0000256" key="8">
    <source>
        <dbReference type="ARBA" id="ARBA00022679"/>
    </source>
</evidence>
<dbReference type="GO" id="GO:0008649">
    <property type="term" value="F:rRNA methyltransferase activity"/>
    <property type="evidence" value="ECO:0007669"/>
    <property type="project" value="InterPro"/>
</dbReference>
<dbReference type="SUPFAM" id="SSF48013">
    <property type="entry name" value="NusB-like"/>
    <property type="match status" value="1"/>
</dbReference>
<dbReference type="InterPro" id="IPR001678">
    <property type="entry name" value="MeTrfase_RsmB-F_NOP2_dom"/>
</dbReference>
<dbReference type="GO" id="GO:0006355">
    <property type="term" value="P:regulation of DNA-templated transcription"/>
    <property type="evidence" value="ECO:0007669"/>
    <property type="project" value="InterPro"/>
</dbReference>
<gene>
    <name evidence="16" type="ORF">SAMN04488559_103155</name>
</gene>
<dbReference type="FunFam" id="3.40.50.150:FF:000022">
    <property type="entry name" value="Ribosomal RNA small subunit methyltransferase B"/>
    <property type="match status" value="1"/>
</dbReference>
<dbReference type="Proteomes" id="UP000198948">
    <property type="component" value="Unassembled WGS sequence"/>
</dbReference>
<dbReference type="Pfam" id="PF22458">
    <property type="entry name" value="RsmF-B_ferredox"/>
    <property type="match status" value="1"/>
</dbReference>
<evidence type="ECO:0000256" key="6">
    <source>
        <dbReference type="ARBA" id="ARBA00022552"/>
    </source>
</evidence>
<protein>
    <recommendedName>
        <fullName evidence="4">16S rRNA (cytosine(967)-C(5))-methyltransferase</fullName>
        <ecNumber evidence="4">2.1.1.176</ecNumber>
    </recommendedName>
    <alternativeName>
        <fullName evidence="11">16S rRNA m5C967 methyltransferase</fullName>
    </alternativeName>
    <alternativeName>
        <fullName evidence="12">rRNA (cytosine-C(5)-)-methyltransferase RsmB</fullName>
    </alternativeName>
</protein>
<dbReference type="RefSeq" id="WP_092650655.1">
    <property type="nucleotide sequence ID" value="NZ_FOHA01000003.1"/>
</dbReference>
<dbReference type="Gene3D" id="1.10.940.10">
    <property type="entry name" value="NusB-like"/>
    <property type="match status" value="1"/>
</dbReference>
<dbReference type="Gene3D" id="3.40.50.150">
    <property type="entry name" value="Vaccinia Virus protein VP39"/>
    <property type="match status" value="1"/>
</dbReference>
<dbReference type="GO" id="GO:0003723">
    <property type="term" value="F:RNA binding"/>
    <property type="evidence" value="ECO:0007669"/>
    <property type="project" value="UniProtKB-UniRule"/>
</dbReference>
<dbReference type="STRING" id="142588.SAMN04488559_103155"/>
<comment type="similarity">
    <text evidence="3 14">Belongs to the class I-like SAM-binding methyltransferase superfamily. RsmB/NOP family.</text>
</comment>
<dbReference type="CDD" id="cd02440">
    <property type="entry name" value="AdoMet_MTases"/>
    <property type="match status" value="1"/>
</dbReference>
<evidence type="ECO:0000256" key="4">
    <source>
        <dbReference type="ARBA" id="ARBA00012140"/>
    </source>
</evidence>
<dbReference type="InterPro" id="IPR004573">
    <property type="entry name" value="rRNA_ssu_MeTfrase_B"/>
</dbReference>
<evidence type="ECO:0000313" key="17">
    <source>
        <dbReference type="Proteomes" id="UP000198948"/>
    </source>
</evidence>
<evidence type="ECO:0000256" key="11">
    <source>
        <dbReference type="ARBA" id="ARBA00030399"/>
    </source>
</evidence>
<evidence type="ECO:0000256" key="1">
    <source>
        <dbReference type="ARBA" id="ARBA00002724"/>
    </source>
</evidence>
<dbReference type="InterPro" id="IPR023267">
    <property type="entry name" value="RCMT"/>
</dbReference>
<dbReference type="GO" id="GO:0005737">
    <property type="term" value="C:cytoplasm"/>
    <property type="evidence" value="ECO:0007669"/>
    <property type="project" value="UniProtKB-SubCell"/>
</dbReference>
<dbReference type="PANTHER" id="PTHR22807:SF53">
    <property type="entry name" value="RIBOSOMAL RNA SMALL SUBUNIT METHYLTRANSFERASE B-RELATED"/>
    <property type="match status" value="1"/>
</dbReference>
<keyword evidence="8 14" id="KW-0808">Transferase</keyword>
<keyword evidence="6" id="KW-0698">rRNA processing</keyword>
<evidence type="ECO:0000256" key="10">
    <source>
        <dbReference type="ARBA" id="ARBA00022884"/>
    </source>
</evidence>
<dbReference type="PRINTS" id="PR02008">
    <property type="entry name" value="RCMTFAMILY"/>
</dbReference>
<accession>A0A1H9RAP2</accession>
<evidence type="ECO:0000256" key="12">
    <source>
        <dbReference type="ARBA" id="ARBA00031088"/>
    </source>
</evidence>
<feature type="domain" description="SAM-dependent MTase RsmB/NOP-type" evidence="15">
    <location>
        <begin position="180"/>
        <end position="456"/>
    </location>
</feature>
<dbReference type="Pfam" id="PF01189">
    <property type="entry name" value="Methyltr_RsmB-F"/>
    <property type="match status" value="1"/>
</dbReference>
<keyword evidence="7 14" id="KW-0489">Methyltransferase</keyword>
<evidence type="ECO:0000313" key="16">
    <source>
        <dbReference type="EMBL" id="SER69615.1"/>
    </source>
</evidence>
<dbReference type="InterPro" id="IPR029063">
    <property type="entry name" value="SAM-dependent_MTases_sf"/>
</dbReference>
<comment type="subcellular location">
    <subcellularLocation>
        <location evidence="2">Cytoplasm</location>
    </subcellularLocation>
</comment>
<keyword evidence="9 14" id="KW-0949">S-adenosyl-L-methionine</keyword>
<dbReference type="EMBL" id="FOHA01000003">
    <property type="protein sequence ID" value="SER69615.1"/>
    <property type="molecule type" value="Genomic_DNA"/>
</dbReference>
<evidence type="ECO:0000259" key="15">
    <source>
        <dbReference type="PROSITE" id="PS51686"/>
    </source>
</evidence>
<dbReference type="PROSITE" id="PS51686">
    <property type="entry name" value="SAM_MT_RSMB_NOP"/>
    <property type="match status" value="1"/>
</dbReference>
<dbReference type="InterPro" id="IPR054728">
    <property type="entry name" value="RsmB-like_ferredoxin"/>
</dbReference>
<proteinExistence type="inferred from homology"/>
<feature type="binding site" evidence="14">
    <location>
        <position position="295"/>
    </location>
    <ligand>
        <name>S-adenosyl-L-methionine</name>
        <dbReference type="ChEBI" id="CHEBI:59789"/>
    </ligand>
</feature>
<keyword evidence="5" id="KW-0963">Cytoplasm</keyword>
<dbReference type="NCBIfam" id="TIGR00563">
    <property type="entry name" value="rsmB"/>
    <property type="match status" value="1"/>
</dbReference>
<dbReference type="PROSITE" id="PS01153">
    <property type="entry name" value="NOL1_NOP2_SUN"/>
    <property type="match status" value="1"/>
</dbReference>
<evidence type="ECO:0000256" key="13">
    <source>
        <dbReference type="ARBA" id="ARBA00047283"/>
    </source>
</evidence>
<dbReference type="InterPro" id="IPR006027">
    <property type="entry name" value="NusB_RsmB_TIM44"/>
</dbReference>
<dbReference type="Gene3D" id="3.30.70.1170">
    <property type="entry name" value="Sun protein, domain 3"/>
    <property type="match status" value="1"/>
</dbReference>
<sequence>MTNQENEQKRNIKKTARYLAVDILEKTEKQGSYSNLLLNHSIEKNKLGSADSGLLTELVYGTIQRRMTLDYFLSPFIQENKKLEMWVRNLLRISVYQMVYLDKVPLHAVLFEAGEIAKRKGHIGISKLVNGVLRNAERKGFPSFSEIADPVTRLSIEISMPQWLVEKLIDQIGIEKTEELGYAILEPSKVSGRVNEKFLTRAEAIDALEEAGLEAYESEVSPVGIIVERGNLAHSPLYQSGQLTVQDESSMLVAPALQLAPHDLVLDACAAPGGKTTHIASYLDAGLGGKVVALDLHAHKTKLIEANAQRMHVDQVVETKTMDARKVDEVFEDGLFDRILVDAPCSGLGLMRRKPDIKYTKTKADFKNLQRIQLEILDSVAKKVKECGIIVYSTCTITEEENFGTVTAFLKEHPAFELVAFPVDERLQESVHNDCLQIYPHEYGTDGFFISCLQRKKEV</sequence>
<dbReference type="FunFam" id="1.10.940.10:FF:000006">
    <property type="entry name" value="16S rRNA (Cytosine(967)-C(5))-methyltransferase RsmB"/>
    <property type="match status" value="1"/>
</dbReference>
<comment type="function">
    <text evidence="1">Specifically methylates the cytosine at position 967 (m5C967) of 16S rRNA.</text>
</comment>
<evidence type="ECO:0000256" key="7">
    <source>
        <dbReference type="ARBA" id="ARBA00022603"/>
    </source>
</evidence>
<dbReference type="Pfam" id="PF01029">
    <property type="entry name" value="NusB"/>
    <property type="match status" value="1"/>
</dbReference>
<evidence type="ECO:0000256" key="14">
    <source>
        <dbReference type="PROSITE-ProRule" id="PRU01023"/>
    </source>
</evidence>
<dbReference type="SUPFAM" id="SSF53335">
    <property type="entry name" value="S-adenosyl-L-methionine-dependent methyltransferases"/>
    <property type="match status" value="1"/>
</dbReference>
<dbReference type="PANTHER" id="PTHR22807">
    <property type="entry name" value="NOP2 YEAST -RELATED NOL1/NOP2/FMU SUN DOMAIN-CONTAINING"/>
    <property type="match status" value="1"/>
</dbReference>
<dbReference type="InterPro" id="IPR018314">
    <property type="entry name" value="RsmB/NOL1/NOP2-like_CS"/>
</dbReference>
<organism evidence="16 17">
    <name type="scientific">Isobaculum melis</name>
    <dbReference type="NCBI Taxonomy" id="142588"/>
    <lineage>
        <taxon>Bacteria</taxon>
        <taxon>Bacillati</taxon>
        <taxon>Bacillota</taxon>
        <taxon>Bacilli</taxon>
        <taxon>Lactobacillales</taxon>
        <taxon>Carnobacteriaceae</taxon>
        <taxon>Isobaculum</taxon>
    </lineage>
</organism>
<reference evidence="16 17" key="1">
    <citation type="submission" date="2016-10" db="EMBL/GenBank/DDBJ databases">
        <authorList>
            <person name="de Groot N.N."/>
        </authorList>
    </citation>
    <scope>NUCLEOTIDE SEQUENCE [LARGE SCALE GENOMIC DNA]</scope>
    <source>
        <strain evidence="16 17">DSM 13760</strain>
    </source>
</reference>
<feature type="binding site" evidence="14">
    <location>
        <begin position="269"/>
        <end position="275"/>
    </location>
    <ligand>
        <name>S-adenosyl-L-methionine</name>
        <dbReference type="ChEBI" id="CHEBI:59789"/>
    </ligand>
</feature>